<sequence>MSLPCRHAIAFRQQKGVAGPLIPWVRIDARWTSSGQQLNQVKQFCYDTFGDSTSSAPVKAALTHSERYKEAVRATHLIASELADIEGQQGSTSS</sequence>
<accession>A0ABD3EY43</accession>
<dbReference type="AlphaFoldDB" id="A0ABD3EY43"/>
<organism evidence="1 2">
    <name type="scientific">Phytophthora oleae</name>
    <dbReference type="NCBI Taxonomy" id="2107226"/>
    <lineage>
        <taxon>Eukaryota</taxon>
        <taxon>Sar</taxon>
        <taxon>Stramenopiles</taxon>
        <taxon>Oomycota</taxon>
        <taxon>Peronosporomycetes</taxon>
        <taxon>Peronosporales</taxon>
        <taxon>Peronosporaceae</taxon>
        <taxon>Phytophthora</taxon>
    </lineage>
</organism>
<protein>
    <recommendedName>
        <fullName evidence="3">Zinc finger PMZ-type domain-containing protein</fullName>
    </recommendedName>
</protein>
<keyword evidence="2" id="KW-1185">Reference proteome</keyword>
<gene>
    <name evidence="1" type="ORF">V7S43_016000</name>
</gene>
<comment type="caution">
    <text evidence="1">The sequence shown here is derived from an EMBL/GenBank/DDBJ whole genome shotgun (WGS) entry which is preliminary data.</text>
</comment>
<evidence type="ECO:0008006" key="3">
    <source>
        <dbReference type="Google" id="ProtNLM"/>
    </source>
</evidence>
<evidence type="ECO:0000313" key="2">
    <source>
        <dbReference type="Proteomes" id="UP001632037"/>
    </source>
</evidence>
<evidence type="ECO:0000313" key="1">
    <source>
        <dbReference type="EMBL" id="KAL3659116.1"/>
    </source>
</evidence>
<dbReference type="EMBL" id="JBIMZQ010000049">
    <property type="protein sequence ID" value="KAL3659116.1"/>
    <property type="molecule type" value="Genomic_DNA"/>
</dbReference>
<proteinExistence type="predicted"/>
<dbReference type="Proteomes" id="UP001632037">
    <property type="component" value="Unassembled WGS sequence"/>
</dbReference>
<reference evidence="1 2" key="1">
    <citation type="submission" date="2024-09" db="EMBL/GenBank/DDBJ databases">
        <title>Genome sequencing and assembly of Phytophthora oleae, isolate VK10A, causative agent of rot of olive drupes.</title>
        <authorList>
            <person name="Conti Taguali S."/>
            <person name="Riolo M."/>
            <person name="La Spada F."/>
            <person name="Cacciola S.O."/>
            <person name="Dionisio G."/>
        </authorList>
    </citation>
    <scope>NUCLEOTIDE SEQUENCE [LARGE SCALE GENOMIC DNA]</scope>
    <source>
        <strain evidence="1 2">VK10A</strain>
    </source>
</reference>
<name>A0ABD3EY43_9STRA</name>